<feature type="region of interest" description="Disordered" evidence="8">
    <location>
        <begin position="276"/>
        <end position="346"/>
    </location>
</feature>
<dbReference type="InterPro" id="IPR006665">
    <property type="entry name" value="OmpA-like"/>
</dbReference>
<dbReference type="PANTHER" id="PTHR30329:SF21">
    <property type="entry name" value="LIPOPROTEIN YIAD-RELATED"/>
    <property type="match status" value="1"/>
</dbReference>
<keyword evidence="4 9" id="KW-0812">Transmembrane</keyword>
<dbReference type="CDD" id="cd07185">
    <property type="entry name" value="OmpA_C-like"/>
    <property type="match status" value="1"/>
</dbReference>
<evidence type="ECO:0000256" key="6">
    <source>
        <dbReference type="ARBA" id="ARBA00023136"/>
    </source>
</evidence>
<dbReference type="PANTHER" id="PTHR30329">
    <property type="entry name" value="STATOR ELEMENT OF FLAGELLAR MOTOR COMPLEX"/>
    <property type="match status" value="1"/>
</dbReference>
<keyword evidence="3" id="KW-1003">Cell membrane</keyword>
<dbReference type="Pfam" id="PF00691">
    <property type="entry name" value="OmpA"/>
    <property type="match status" value="1"/>
</dbReference>
<keyword evidence="5 9" id="KW-1133">Transmembrane helix</keyword>
<dbReference type="PROSITE" id="PS51123">
    <property type="entry name" value="OMPA_2"/>
    <property type="match status" value="1"/>
</dbReference>
<proteinExistence type="inferred from homology"/>
<dbReference type="InterPro" id="IPR050330">
    <property type="entry name" value="Bact_OuterMem_StrucFunc"/>
</dbReference>
<evidence type="ECO:0000313" key="12">
    <source>
        <dbReference type="Proteomes" id="UP000243426"/>
    </source>
</evidence>
<keyword evidence="6 7" id="KW-0472">Membrane</keyword>
<dbReference type="InterPro" id="IPR025713">
    <property type="entry name" value="MotB-like_N_dom"/>
</dbReference>
<dbReference type="AlphaFoldDB" id="A0A1H1TQI2"/>
<evidence type="ECO:0000256" key="7">
    <source>
        <dbReference type="PROSITE-ProRule" id="PRU00473"/>
    </source>
</evidence>
<dbReference type="NCBIfam" id="NF006548">
    <property type="entry name" value="PRK09041.1"/>
    <property type="match status" value="1"/>
</dbReference>
<comment type="similarity">
    <text evidence="2">Belongs to the MotB family.</text>
</comment>
<evidence type="ECO:0000256" key="1">
    <source>
        <dbReference type="ARBA" id="ARBA00004162"/>
    </source>
</evidence>
<gene>
    <name evidence="11" type="ORF">SAMN05216198_2365</name>
</gene>
<protein>
    <submittedName>
        <fullName evidence="11">Chemotaxis protein MotB</fullName>
    </submittedName>
</protein>
<sequence>MSNNDQPIIVKRVSRKAGGHHGGSWKIAFADFAIAMMAFFLVMWLVTVATPEQLKMVSAYFKDPINFDGGSPHPIDLGGSPVPAPQRTLNEMVADIEPPPLPVEPKIEPLPDKMELRELDLLLQELQNKIDTEPVLQRFRDQILMEFTLEGLRIQIVDAENRPMFASGSPELQPYFEEILLTLADTIAKVPKKISISGHTDAMPYTRRPDYGNWELSTQRANAARRTLLIAGYPEHQVARVVGYADSALFDPENPLNPINRRIDIVVMNKRAEQDMARQAGGTAVETDPEQESPMVEPASAAEGVPEFREEPAVESDQPPLLPEQPAQPPRNLFEDAGQPLQLMGQ</sequence>
<organism evidence="11 12">
    <name type="scientific">Halopseudomonas litoralis</name>
    <dbReference type="NCBI Taxonomy" id="797277"/>
    <lineage>
        <taxon>Bacteria</taxon>
        <taxon>Pseudomonadati</taxon>
        <taxon>Pseudomonadota</taxon>
        <taxon>Gammaproteobacteria</taxon>
        <taxon>Pseudomonadales</taxon>
        <taxon>Pseudomonadaceae</taxon>
        <taxon>Halopseudomonas</taxon>
    </lineage>
</organism>
<reference evidence="12" key="1">
    <citation type="submission" date="2016-10" db="EMBL/GenBank/DDBJ databases">
        <authorList>
            <person name="Varghese N."/>
            <person name="Submissions S."/>
        </authorList>
    </citation>
    <scope>NUCLEOTIDE SEQUENCE [LARGE SCALE GENOMIC DNA]</scope>
    <source>
        <strain evidence="12">2SM5</strain>
    </source>
</reference>
<evidence type="ECO:0000313" key="11">
    <source>
        <dbReference type="EMBL" id="SDS62321.1"/>
    </source>
</evidence>
<dbReference type="Gene3D" id="3.30.1330.60">
    <property type="entry name" value="OmpA-like domain"/>
    <property type="match status" value="1"/>
</dbReference>
<feature type="transmembrane region" description="Helical" evidence="9">
    <location>
        <begin position="27"/>
        <end position="46"/>
    </location>
</feature>
<dbReference type="InterPro" id="IPR036737">
    <property type="entry name" value="OmpA-like_sf"/>
</dbReference>
<evidence type="ECO:0000256" key="8">
    <source>
        <dbReference type="SAM" id="MobiDB-lite"/>
    </source>
</evidence>
<accession>A0A1H1TQI2</accession>
<evidence type="ECO:0000256" key="4">
    <source>
        <dbReference type="ARBA" id="ARBA00022692"/>
    </source>
</evidence>
<evidence type="ECO:0000256" key="2">
    <source>
        <dbReference type="ARBA" id="ARBA00008914"/>
    </source>
</evidence>
<evidence type="ECO:0000256" key="5">
    <source>
        <dbReference type="ARBA" id="ARBA00022989"/>
    </source>
</evidence>
<evidence type="ECO:0000256" key="9">
    <source>
        <dbReference type="SAM" id="Phobius"/>
    </source>
</evidence>
<dbReference type="RefSeq" id="WP_090273492.1">
    <property type="nucleotide sequence ID" value="NZ_LT629748.1"/>
</dbReference>
<dbReference type="Pfam" id="PF13677">
    <property type="entry name" value="MotB_plug"/>
    <property type="match status" value="1"/>
</dbReference>
<dbReference type="SUPFAM" id="SSF103088">
    <property type="entry name" value="OmpA-like"/>
    <property type="match status" value="1"/>
</dbReference>
<feature type="compositionally biased region" description="Pro residues" evidence="8">
    <location>
        <begin position="320"/>
        <end position="329"/>
    </location>
</feature>
<dbReference type="Proteomes" id="UP000243426">
    <property type="component" value="Chromosome I"/>
</dbReference>
<comment type="subcellular location">
    <subcellularLocation>
        <location evidence="1">Cell membrane</location>
        <topology evidence="1">Single-pass membrane protein</topology>
    </subcellularLocation>
</comment>
<dbReference type="STRING" id="797277.SAMN05216198_2365"/>
<dbReference type="EMBL" id="LT629748">
    <property type="protein sequence ID" value="SDS62321.1"/>
    <property type="molecule type" value="Genomic_DNA"/>
</dbReference>
<name>A0A1H1TQI2_9GAMM</name>
<evidence type="ECO:0000259" key="10">
    <source>
        <dbReference type="PROSITE" id="PS51123"/>
    </source>
</evidence>
<keyword evidence="12" id="KW-1185">Reference proteome</keyword>
<evidence type="ECO:0000256" key="3">
    <source>
        <dbReference type="ARBA" id="ARBA00022475"/>
    </source>
</evidence>
<feature type="domain" description="OmpA-like" evidence="10">
    <location>
        <begin position="152"/>
        <end position="271"/>
    </location>
</feature>
<dbReference type="GO" id="GO:0005886">
    <property type="term" value="C:plasma membrane"/>
    <property type="evidence" value="ECO:0007669"/>
    <property type="project" value="UniProtKB-SubCell"/>
</dbReference>
<dbReference type="OrthoDB" id="9809186at2"/>